<sequence>MSNKERGDNFSQLQTNFLIKYVKSRKNVMENKKTGSSMDKLELKN</sequence>
<dbReference type="AlphaFoldDB" id="A0A915HS25"/>
<evidence type="ECO:0000256" key="1">
    <source>
        <dbReference type="ARBA" id="ARBA00011764"/>
    </source>
</evidence>
<accession>A0A915HS25</accession>
<evidence type="ECO:0000313" key="6">
    <source>
        <dbReference type="WBParaSite" id="nRc.2.0.1.t04544-RA"/>
    </source>
</evidence>
<protein>
    <recommendedName>
        <fullName evidence="2">Regulatory protein zeste</fullName>
    </recommendedName>
</protein>
<proteinExistence type="predicted"/>
<evidence type="ECO:0000313" key="5">
    <source>
        <dbReference type="Proteomes" id="UP000887565"/>
    </source>
</evidence>
<evidence type="ECO:0000256" key="3">
    <source>
        <dbReference type="ARBA" id="ARBA00025466"/>
    </source>
</evidence>
<evidence type="ECO:0000259" key="4">
    <source>
        <dbReference type="Pfam" id="PF13873"/>
    </source>
</evidence>
<organism evidence="5 6">
    <name type="scientific">Romanomermis culicivorax</name>
    <name type="common">Nematode worm</name>
    <dbReference type="NCBI Taxonomy" id="13658"/>
    <lineage>
        <taxon>Eukaryota</taxon>
        <taxon>Metazoa</taxon>
        <taxon>Ecdysozoa</taxon>
        <taxon>Nematoda</taxon>
        <taxon>Enoplea</taxon>
        <taxon>Dorylaimia</taxon>
        <taxon>Mermithida</taxon>
        <taxon>Mermithoidea</taxon>
        <taxon>Mermithidae</taxon>
        <taxon>Romanomermis</taxon>
    </lineage>
</organism>
<dbReference type="WBParaSite" id="nRc.2.0.1.t04544-RA">
    <property type="protein sequence ID" value="nRc.2.0.1.t04544-RA"/>
    <property type="gene ID" value="nRc.2.0.1.g04544"/>
</dbReference>
<feature type="domain" description="Myb/SANT-like DNA-binding" evidence="4">
    <location>
        <begin position="6"/>
        <end position="36"/>
    </location>
</feature>
<dbReference type="InterPro" id="IPR028002">
    <property type="entry name" value="Myb_DNA-bind_5"/>
</dbReference>
<reference evidence="6" key="1">
    <citation type="submission" date="2022-11" db="UniProtKB">
        <authorList>
            <consortium name="WormBaseParasite"/>
        </authorList>
    </citation>
    <scope>IDENTIFICATION</scope>
</reference>
<keyword evidence="5" id="KW-1185">Reference proteome</keyword>
<name>A0A915HS25_ROMCU</name>
<evidence type="ECO:0000256" key="2">
    <source>
        <dbReference type="ARBA" id="ARBA00016807"/>
    </source>
</evidence>
<comment type="subunit">
    <text evidence="1">Self-associates forming complexes of several hundred monomers.</text>
</comment>
<comment type="function">
    <text evidence="3">Involved in transvection phenomena (= synapsis-dependent gene expression), where the synaptic pairing of chromosomes carrying genes with which zeste interacts influences the expression of these genes. Zeste binds to DNA and stimulates transcription from a nearby promoter.</text>
</comment>
<dbReference type="Pfam" id="PF13873">
    <property type="entry name" value="Myb_DNA-bind_5"/>
    <property type="match status" value="1"/>
</dbReference>
<dbReference type="Proteomes" id="UP000887565">
    <property type="component" value="Unplaced"/>
</dbReference>